<evidence type="ECO:0000313" key="2">
    <source>
        <dbReference type="EMBL" id="JAE37619.1"/>
    </source>
</evidence>
<evidence type="ECO:0000256" key="1">
    <source>
        <dbReference type="SAM" id="MobiDB-lite"/>
    </source>
</evidence>
<protein>
    <submittedName>
        <fullName evidence="2">Uncharacterized protein</fullName>
    </submittedName>
</protein>
<accession>A0A0A9HP90</accession>
<feature type="region of interest" description="Disordered" evidence="1">
    <location>
        <begin position="1"/>
        <end position="24"/>
    </location>
</feature>
<reference evidence="2" key="2">
    <citation type="journal article" date="2015" name="Data Brief">
        <title>Shoot transcriptome of the giant reed, Arundo donax.</title>
        <authorList>
            <person name="Barrero R.A."/>
            <person name="Guerrero F.D."/>
            <person name="Moolhuijzen P."/>
            <person name="Goolsby J.A."/>
            <person name="Tidwell J."/>
            <person name="Bellgard S.E."/>
            <person name="Bellgard M.I."/>
        </authorList>
    </citation>
    <scope>NUCLEOTIDE SEQUENCE</scope>
    <source>
        <tissue evidence="2">Shoot tissue taken approximately 20 cm above the soil surface</tissue>
    </source>
</reference>
<reference evidence="2" key="1">
    <citation type="submission" date="2014-09" db="EMBL/GenBank/DDBJ databases">
        <authorList>
            <person name="Magalhaes I.L.F."/>
            <person name="Oliveira U."/>
            <person name="Santos F.R."/>
            <person name="Vidigal T.H.D.A."/>
            <person name="Brescovit A.D."/>
            <person name="Santos A.J."/>
        </authorList>
    </citation>
    <scope>NUCLEOTIDE SEQUENCE</scope>
    <source>
        <tissue evidence="2">Shoot tissue taken approximately 20 cm above the soil surface</tissue>
    </source>
</reference>
<organism evidence="2">
    <name type="scientific">Arundo donax</name>
    <name type="common">Giant reed</name>
    <name type="synonym">Donax arundinaceus</name>
    <dbReference type="NCBI Taxonomy" id="35708"/>
    <lineage>
        <taxon>Eukaryota</taxon>
        <taxon>Viridiplantae</taxon>
        <taxon>Streptophyta</taxon>
        <taxon>Embryophyta</taxon>
        <taxon>Tracheophyta</taxon>
        <taxon>Spermatophyta</taxon>
        <taxon>Magnoliopsida</taxon>
        <taxon>Liliopsida</taxon>
        <taxon>Poales</taxon>
        <taxon>Poaceae</taxon>
        <taxon>PACMAD clade</taxon>
        <taxon>Arundinoideae</taxon>
        <taxon>Arundineae</taxon>
        <taxon>Arundo</taxon>
    </lineage>
</organism>
<dbReference type="AlphaFoldDB" id="A0A0A9HP90"/>
<dbReference type="EMBL" id="GBRH01160277">
    <property type="protein sequence ID" value="JAE37619.1"/>
    <property type="molecule type" value="Transcribed_RNA"/>
</dbReference>
<sequence>MNSSLSSAGWRHGDFYMNSAQPLS</sequence>
<name>A0A0A9HP90_ARUDO</name>
<proteinExistence type="predicted"/>